<dbReference type="SMART" id="SM00448">
    <property type="entry name" value="REC"/>
    <property type="match status" value="1"/>
</dbReference>
<accession>A0A0S2I170</accession>
<dbReference type="InterPro" id="IPR036097">
    <property type="entry name" value="HisK_dim/P_sf"/>
</dbReference>
<name>A0A0S2I170_9BACT</name>
<dbReference type="CDD" id="cd16922">
    <property type="entry name" value="HATPase_EvgS-ArcB-TorS-like"/>
    <property type="match status" value="1"/>
</dbReference>
<dbReference type="Pfam" id="PF02518">
    <property type="entry name" value="HATPase_c"/>
    <property type="match status" value="1"/>
</dbReference>
<keyword evidence="5" id="KW-0418">Kinase</keyword>
<evidence type="ECO:0000256" key="3">
    <source>
        <dbReference type="ARBA" id="ARBA00022553"/>
    </source>
</evidence>
<dbReference type="InterPro" id="IPR000014">
    <property type="entry name" value="PAS"/>
</dbReference>
<dbReference type="PRINTS" id="PR00344">
    <property type="entry name" value="BCTRLSENSOR"/>
</dbReference>
<evidence type="ECO:0000259" key="12">
    <source>
        <dbReference type="PROSITE" id="PS50113"/>
    </source>
</evidence>
<dbReference type="EC" id="2.7.13.3" evidence="2"/>
<dbReference type="PROSITE" id="PS50109">
    <property type="entry name" value="HIS_KIN"/>
    <property type="match status" value="1"/>
</dbReference>
<evidence type="ECO:0000256" key="4">
    <source>
        <dbReference type="ARBA" id="ARBA00022679"/>
    </source>
</evidence>
<dbReference type="GO" id="GO:0000155">
    <property type="term" value="F:phosphorelay sensor kinase activity"/>
    <property type="evidence" value="ECO:0007669"/>
    <property type="project" value="InterPro"/>
</dbReference>
<feature type="domain" description="Response regulatory" evidence="11">
    <location>
        <begin position="951"/>
        <end position="1066"/>
    </location>
</feature>
<feature type="region of interest" description="Disordered" evidence="9">
    <location>
        <begin position="1"/>
        <end position="21"/>
    </location>
</feature>
<dbReference type="SUPFAM" id="SSF47384">
    <property type="entry name" value="Homodimeric domain of signal transducing histidine kinase"/>
    <property type="match status" value="1"/>
</dbReference>
<dbReference type="InterPro" id="IPR013656">
    <property type="entry name" value="PAS_4"/>
</dbReference>
<dbReference type="SUPFAM" id="SSF52172">
    <property type="entry name" value="CheY-like"/>
    <property type="match status" value="1"/>
</dbReference>
<keyword evidence="6" id="KW-0902">Two-component regulatory system</keyword>
<dbReference type="InterPro" id="IPR036890">
    <property type="entry name" value="HATPase_C_sf"/>
</dbReference>
<dbReference type="Pfam" id="PF00512">
    <property type="entry name" value="HisKA"/>
    <property type="match status" value="1"/>
</dbReference>
<dbReference type="NCBIfam" id="TIGR00229">
    <property type="entry name" value="sensory_box"/>
    <property type="match status" value="1"/>
</dbReference>
<dbReference type="InterPro" id="IPR011006">
    <property type="entry name" value="CheY-like_superfamily"/>
</dbReference>
<feature type="domain" description="Histidine kinase" evidence="10">
    <location>
        <begin position="710"/>
        <end position="930"/>
    </location>
</feature>
<evidence type="ECO:0000313" key="13">
    <source>
        <dbReference type="EMBL" id="ALO16047.1"/>
    </source>
</evidence>
<keyword evidence="4 13" id="KW-0808">Transferase</keyword>
<keyword evidence="8" id="KW-0175">Coiled coil</keyword>
<evidence type="ECO:0000259" key="10">
    <source>
        <dbReference type="PROSITE" id="PS50109"/>
    </source>
</evidence>
<dbReference type="CDD" id="cd00082">
    <property type="entry name" value="HisKA"/>
    <property type="match status" value="1"/>
</dbReference>
<dbReference type="SUPFAM" id="SSF55874">
    <property type="entry name" value="ATPase domain of HSP90 chaperone/DNA topoisomerase II/histidine kinase"/>
    <property type="match status" value="1"/>
</dbReference>
<dbReference type="KEGG" id="blq:L21SP5_02419"/>
<dbReference type="AlphaFoldDB" id="A0A0S2I170"/>
<evidence type="ECO:0000256" key="9">
    <source>
        <dbReference type="SAM" id="MobiDB-lite"/>
    </source>
</evidence>
<protein>
    <recommendedName>
        <fullName evidence="2">histidine kinase</fullName>
        <ecNumber evidence="2">2.7.13.3</ecNumber>
    </recommendedName>
</protein>
<dbReference type="Pfam" id="PF00072">
    <property type="entry name" value="Response_reg"/>
    <property type="match status" value="1"/>
</dbReference>
<dbReference type="PROSITE" id="PS50110">
    <property type="entry name" value="RESPONSE_REGULATORY"/>
    <property type="match status" value="1"/>
</dbReference>
<gene>
    <name evidence="13" type="primary">arcB_7</name>
    <name evidence="13" type="ORF">L21SP5_02419</name>
</gene>
<evidence type="ECO:0000256" key="1">
    <source>
        <dbReference type="ARBA" id="ARBA00000085"/>
    </source>
</evidence>
<evidence type="ECO:0000256" key="2">
    <source>
        <dbReference type="ARBA" id="ARBA00012438"/>
    </source>
</evidence>
<dbReference type="RefSeq" id="WP_057953451.1">
    <property type="nucleotide sequence ID" value="NZ_CP013118.1"/>
</dbReference>
<dbReference type="InterPro" id="IPR000700">
    <property type="entry name" value="PAS-assoc_C"/>
</dbReference>
<dbReference type="PANTHER" id="PTHR43047">
    <property type="entry name" value="TWO-COMPONENT HISTIDINE PROTEIN KINASE"/>
    <property type="match status" value="1"/>
</dbReference>
<comment type="catalytic activity">
    <reaction evidence="1">
        <text>ATP + protein L-histidine = ADP + protein N-phospho-L-histidine.</text>
        <dbReference type="EC" id="2.7.13.3"/>
    </reaction>
</comment>
<dbReference type="InterPro" id="IPR005467">
    <property type="entry name" value="His_kinase_dom"/>
</dbReference>
<dbReference type="Gene3D" id="1.10.287.130">
    <property type="match status" value="1"/>
</dbReference>
<dbReference type="PATRIC" id="fig|1307839.3.peg.2538"/>
<dbReference type="STRING" id="1307839.L21SP5_02419"/>
<dbReference type="InterPro" id="IPR003661">
    <property type="entry name" value="HisK_dim/P_dom"/>
</dbReference>
<dbReference type="Gene3D" id="3.40.50.2300">
    <property type="match status" value="1"/>
</dbReference>
<dbReference type="PROSITE" id="PS50113">
    <property type="entry name" value="PAC"/>
    <property type="match status" value="1"/>
</dbReference>
<evidence type="ECO:0000256" key="8">
    <source>
        <dbReference type="SAM" id="Coils"/>
    </source>
</evidence>
<feature type="modified residue" description="4-aspartylphosphate" evidence="7">
    <location>
        <position position="1001"/>
    </location>
</feature>
<dbReference type="InterPro" id="IPR001789">
    <property type="entry name" value="Sig_transdc_resp-reg_receiver"/>
</dbReference>
<proteinExistence type="predicted"/>
<sequence length="1072" mass="124358">MTEAGSHQSPKGSRKNPLSSENKGLRQLLHQQNTYIWTWYKNSYHIDVDQHFREKLGLEKENKQLAQHLYQILHTSDKIKWLRFIVNLRNERRIDPFEIRFRHTAGNHIWFRITTENPTTPEARMGLLLDITKDKKDLAITQNKNARLEASIQNNFGLNIIIDQDLNVKHIHNGRLILKENTENIFKKLTIDSFFNKESRTIFFESLDEILRTPDAEIKTEVTTNPLYTREPRHLEIIIVNKLKDPRVQGIVIDARDISDHKSLEVKLKKQRQEYLNLYEEFEAQNKKINIKNEILETKNQEIAETIDKLSLSENRFLSLSKIVNEAITVIENKNKVFISDRLAQITGYPLEELYGIDIKHLAAAEENLKPRYPDPDNKNIYEINFWAFTKNGEKRYLSNIFYEEEKSGKPTYNFIITTDQTQQKIQNELLRDNQMKLKATLESLQKWIIVVDNKGFIINFYKPTNTSYFLLKKGFDPTGKHYTELPLPEQFIEKILDTGIKVQKDGIAQAIEIPIELKGKIRWYYVNISIRYSTTGQNIGWTLVLDDITRIKATEMELKNRETQLYSLINHFPDIVCLKDRENRWILANKPLLELYGIKNQPYLLKTCKELATIHPENKSIYTKCAETDVIAWHTRKQYKYDMIFDQGRELTRAYEIIKVPIFDNQGEPAWLIMLGRDVTKRKHMTQELKIAKENAEMADQLKTAFLTNMSHELRTPLNAIVGFSQLLSQPRTKQDEREEFIKIIIESSNYLLNIINDIIDLSKMETGQLNLNINPVNIKEMLLDSFNYYKNHYTKANLNFEIEFPDTPYQIIIDTDKVRLQQVLNSLVANAFKFTKSGTIKINVGFDQNHEFLHIKIKDTGIGIDPKYHKTIFERFRQVEEGYTREYGGAGLGLAISKKLTEMLGGKINLESIPGSGSEFTIKLPYISTPKKAENDKAPADISFIKNKSVLAVEDDAGSYLLLKSILRNTGCRLIHAKNGKEALELIKKQSNIDLVLMDVQMPVMDGLEATQKIKAMHKNIPIIAQTAHAFSNDRQKCIDAGCDDFITKPVRFEELFLAISKAIKPDNLN</sequence>
<dbReference type="CDD" id="cd17546">
    <property type="entry name" value="REC_hyHK_CKI1_RcsC-like"/>
    <property type="match status" value="1"/>
</dbReference>
<dbReference type="InterPro" id="IPR004358">
    <property type="entry name" value="Sig_transdc_His_kin-like_C"/>
</dbReference>
<dbReference type="EMBL" id="CP013118">
    <property type="protein sequence ID" value="ALO16047.1"/>
    <property type="molecule type" value="Genomic_DNA"/>
</dbReference>
<reference evidence="13 14" key="1">
    <citation type="submission" date="2015-11" db="EMBL/GenBank/DDBJ databases">
        <title>Description and complete genome sequence of a novel strain predominating in hypersaline microbial mats and representing a new family of the Bacteriodetes phylum.</title>
        <authorList>
            <person name="Spring S."/>
            <person name="Bunk B."/>
            <person name="Sproer C."/>
            <person name="Klenk H.-P."/>
        </authorList>
    </citation>
    <scope>NUCLEOTIDE SEQUENCE [LARGE SCALE GENOMIC DNA]</scope>
    <source>
        <strain evidence="13 14">L21-Spi-D4</strain>
    </source>
</reference>
<keyword evidence="14" id="KW-1185">Reference proteome</keyword>
<dbReference type="InterPro" id="IPR003594">
    <property type="entry name" value="HATPase_dom"/>
</dbReference>
<evidence type="ECO:0000313" key="14">
    <source>
        <dbReference type="Proteomes" id="UP000064893"/>
    </source>
</evidence>
<dbReference type="Pfam" id="PF08448">
    <property type="entry name" value="PAS_4"/>
    <property type="match status" value="1"/>
</dbReference>
<evidence type="ECO:0000256" key="6">
    <source>
        <dbReference type="ARBA" id="ARBA00023012"/>
    </source>
</evidence>
<organism evidence="13 14">
    <name type="scientific">Salinivirga cyanobacteriivorans</name>
    <dbReference type="NCBI Taxonomy" id="1307839"/>
    <lineage>
        <taxon>Bacteria</taxon>
        <taxon>Pseudomonadati</taxon>
        <taxon>Bacteroidota</taxon>
        <taxon>Bacteroidia</taxon>
        <taxon>Bacteroidales</taxon>
        <taxon>Salinivirgaceae</taxon>
        <taxon>Salinivirga</taxon>
    </lineage>
</organism>
<dbReference type="InterPro" id="IPR035965">
    <property type="entry name" value="PAS-like_dom_sf"/>
</dbReference>
<dbReference type="Proteomes" id="UP000064893">
    <property type="component" value="Chromosome"/>
</dbReference>
<dbReference type="Gene3D" id="3.30.565.10">
    <property type="entry name" value="Histidine kinase-like ATPase, C-terminal domain"/>
    <property type="match status" value="1"/>
</dbReference>
<feature type="coiled-coil region" evidence="8">
    <location>
        <begin position="261"/>
        <end position="316"/>
    </location>
</feature>
<dbReference type="FunFam" id="1.10.287.130:FF:000001">
    <property type="entry name" value="Two-component sensor histidine kinase"/>
    <property type="match status" value="1"/>
</dbReference>
<dbReference type="Pfam" id="PF13426">
    <property type="entry name" value="PAS_9"/>
    <property type="match status" value="1"/>
</dbReference>
<dbReference type="OrthoDB" id="9796457at2"/>
<dbReference type="SMART" id="SM00388">
    <property type="entry name" value="HisKA"/>
    <property type="match status" value="1"/>
</dbReference>
<dbReference type="Gene3D" id="3.30.450.20">
    <property type="entry name" value="PAS domain"/>
    <property type="match status" value="4"/>
</dbReference>
<feature type="domain" description="PAC" evidence="12">
    <location>
        <begin position="638"/>
        <end position="692"/>
    </location>
</feature>
<dbReference type="FunFam" id="3.30.565.10:FF:000010">
    <property type="entry name" value="Sensor histidine kinase RcsC"/>
    <property type="match status" value="1"/>
</dbReference>
<keyword evidence="3 7" id="KW-0597">Phosphoprotein</keyword>
<dbReference type="SMART" id="SM00387">
    <property type="entry name" value="HATPase_c"/>
    <property type="match status" value="1"/>
</dbReference>
<evidence type="ECO:0000259" key="11">
    <source>
        <dbReference type="PROSITE" id="PS50110"/>
    </source>
</evidence>
<evidence type="ECO:0000256" key="5">
    <source>
        <dbReference type="ARBA" id="ARBA00022777"/>
    </source>
</evidence>
<evidence type="ECO:0000256" key="7">
    <source>
        <dbReference type="PROSITE-ProRule" id="PRU00169"/>
    </source>
</evidence>
<dbReference type="SUPFAM" id="SSF55785">
    <property type="entry name" value="PYP-like sensor domain (PAS domain)"/>
    <property type="match status" value="4"/>
</dbReference>